<dbReference type="PROSITE" id="PS00041">
    <property type="entry name" value="HTH_ARAC_FAMILY_1"/>
    <property type="match status" value="1"/>
</dbReference>
<dbReference type="PANTHER" id="PTHR47893:SF1">
    <property type="entry name" value="REGULATORY PROTEIN PCHR"/>
    <property type="match status" value="1"/>
</dbReference>
<dbReference type="SUPFAM" id="SSF46689">
    <property type="entry name" value="Homeodomain-like"/>
    <property type="match status" value="2"/>
</dbReference>
<keyword evidence="1" id="KW-0805">Transcription regulation</keyword>
<gene>
    <name evidence="5" type="primary">foxR</name>
    <name evidence="5" type="ORF">GCM10009108_12070</name>
</gene>
<dbReference type="InterPro" id="IPR053142">
    <property type="entry name" value="PchR_regulatory_protein"/>
</dbReference>
<dbReference type="PANTHER" id="PTHR47893">
    <property type="entry name" value="REGULATORY PROTEIN PCHR"/>
    <property type="match status" value="1"/>
</dbReference>
<keyword evidence="3" id="KW-0804">Transcription</keyword>
<organism evidence="5 6">
    <name type="scientific">Castellaniella ginsengisoli</name>
    <dbReference type="NCBI Taxonomy" id="546114"/>
    <lineage>
        <taxon>Bacteria</taxon>
        <taxon>Pseudomonadati</taxon>
        <taxon>Pseudomonadota</taxon>
        <taxon>Betaproteobacteria</taxon>
        <taxon>Burkholderiales</taxon>
        <taxon>Alcaligenaceae</taxon>
        <taxon>Castellaniella</taxon>
    </lineage>
</organism>
<evidence type="ECO:0000256" key="2">
    <source>
        <dbReference type="ARBA" id="ARBA00023125"/>
    </source>
</evidence>
<dbReference type="Gene3D" id="1.10.10.60">
    <property type="entry name" value="Homeodomain-like"/>
    <property type="match status" value="1"/>
</dbReference>
<dbReference type="InterPro" id="IPR018060">
    <property type="entry name" value="HTH_AraC"/>
</dbReference>
<comment type="caution">
    <text evidence="5">The sequence shown here is derived from an EMBL/GenBank/DDBJ whole genome shotgun (WGS) entry which is preliminary data.</text>
</comment>
<accession>A0ABN1KVJ5</accession>
<dbReference type="PROSITE" id="PS01124">
    <property type="entry name" value="HTH_ARAC_FAMILY_2"/>
    <property type="match status" value="1"/>
</dbReference>
<protein>
    <submittedName>
        <fullName evidence="5">Ferrioxamine uptake transcriptional regulator FoxR</fullName>
    </submittedName>
</protein>
<evidence type="ECO:0000313" key="5">
    <source>
        <dbReference type="EMBL" id="GAA0777039.1"/>
    </source>
</evidence>
<evidence type="ECO:0000259" key="4">
    <source>
        <dbReference type="PROSITE" id="PS01124"/>
    </source>
</evidence>
<name>A0ABN1KVJ5_9BURK</name>
<dbReference type="SMART" id="SM00342">
    <property type="entry name" value="HTH_ARAC"/>
    <property type="match status" value="1"/>
</dbReference>
<evidence type="ECO:0000256" key="3">
    <source>
        <dbReference type="ARBA" id="ARBA00023163"/>
    </source>
</evidence>
<dbReference type="RefSeq" id="WP_343836420.1">
    <property type="nucleotide sequence ID" value="NZ_BAAAEX010000008.1"/>
</dbReference>
<dbReference type="InterPro" id="IPR009057">
    <property type="entry name" value="Homeodomain-like_sf"/>
</dbReference>
<keyword evidence="6" id="KW-1185">Reference proteome</keyword>
<sequence>MDITASPTALQSLSVADLRDFGDRFGIDYCFPSLPLRQGGAAVLRGRVEELPLSCGLYLTHSRLEVLRPYETLSTRNTAFFLLVVLEGCVRLSIAGRQHAAGAGMAIITHLDAQTALHAAHASGQHLHTLTIALNTDPAAPDMPAWLQAGFPHPASPSARLWQVPGPLYQSLLHWQTARPMGPLQQRLLMEGMMLQLLAHGLDDASASRAPGLAPAERARLEKIRRQLDCAPDQEYSVQQLAEQAAMSTSSFRSKFRQMFGMPVQAYQRCRRLELARRYLLQGYSVQQAAHLSGYRHTTNFATAFRKHYGMAPSSLN</sequence>
<evidence type="ECO:0000256" key="1">
    <source>
        <dbReference type="ARBA" id="ARBA00023015"/>
    </source>
</evidence>
<evidence type="ECO:0000313" key="6">
    <source>
        <dbReference type="Proteomes" id="UP001500573"/>
    </source>
</evidence>
<proteinExistence type="predicted"/>
<feature type="domain" description="HTH araC/xylS-type" evidence="4">
    <location>
        <begin position="222"/>
        <end position="317"/>
    </location>
</feature>
<dbReference type="EMBL" id="BAAAEX010000008">
    <property type="protein sequence ID" value="GAA0777039.1"/>
    <property type="molecule type" value="Genomic_DNA"/>
</dbReference>
<dbReference type="InterPro" id="IPR018062">
    <property type="entry name" value="HTH_AraC-typ_CS"/>
</dbReference>
<dbReference type="Pfam" id="PF12833">
    <property type="entry name" value="HTH_18"/>
    <property type="match status" value="1"/>
</dbReference>
<dbReference type="Proteomes" id="UP001500573">
    <property type="component" value="Unassembled WGS sequence"/>
</dbReference>
<reference evidence="5 6" key="1">
    <citation type="journal article" date="2019" name="Int. J. Syst. Evol. Microbiol.">
        <title>The Global Catalogue of Microorganisms (GCM) 10K type strain sequencing project: providing services to taxonomists for standard genome sequencing and annotation.</title>
        <authorList>
            <consortium name="The Broad Institute Genomics Platform"/>
            <consortium name="The Broad Institute Genome Sequencing Center for Infectious Disease"/>
            <person name="Wu L."/>
            <person name="Ma J."/>
        </authorList>
    </citation>
    <scope>NUCLEOTIDE SEQUENCE [LARGE SCALE GENOMIC DNA]</scope>
    <source>
        <strain evidence="5 6">JCM 15515</strain>
    </source>
</reference>
<keyword evidence="2" id="KW-0238">DNA-binding</keyword>